<evidence type="ECO:0000256" key="3">
    <source>
        <dbReference type="ARBA" id="ARBA00023163"/>
    </source>
</evidence>
<dbReference type="InterPro" id="IPR014710">
    <property type="entry name" value="RmlC-like_jellyroll"/>
</dbReference>
<evidence type="ECO:0000313" key="5">
    <source>
        <dbReference type="EMBL" id="APY01051.1"/>
    </source>
</evidence>
<evidence type="ECO:0000313" key="6">
    <source>
        <dbReference type="Proteomes" id="UP000187506"/>
    </source>
</evidence>
<keyword evidence="3" id="KW-0804">Transcription</keyword>
<dbReference type="PANTHER" id="PTHR43280">
    <property type="entry name" value="ARAC-FAMILY TRANSCRIPTIONAL REGULATOR"/>
    <property type="match status" value="1"/>
</dbReference>
<gene>
    <name evidence="5" type="ORF">BWR22_12275</name>
</gene>
<dbReference type="InterPro" id="IPR018060">
    <property type="entry name" value="HTH_AraC"/>
</dbReference>
<reference evidence="5 6" key="1">
    <citation type="submission" date="2017-01" db="EMBL/GenBank/DDBJ databases">
        <title>Complete genome of Lacinutrix venerupis DOK2-8 isolated from seawater in Dokdo.</title>
        <authorList>
            <person name="Chi W.-J."/>
            <person name="Kim J.H."/>
        </authorList>
    </citation>
    <scope>NUCLEOTIDE SEQUENCE [LARGE SCALE GENOMIC DNA]</scope>
    <source>
        <strain evidence="5 6">DOK2-8</strain>
    </source>
</reference>
<evidence type="ECO:0000256" key="2">
    <source>
        <dbReference type="ARBA" id="ARBA00023125"/>
    </source>
</evidence>
<keyword evidence="1" id="KW-0805">Transcription regulation</keyword>
<organism evidence="5 6">
    <name type="scientific">Lacinutrix venerupis</name>
    <dbReference type="NCBI Taxonomy" id="1486034"/>
    <lineage>
        <taxon>Bacteria</taxon>
        <taxon>Pseudomonadati</taxon>
        <taxon>Bacteroidota</taxon>
        <taxon>Flavobacteriia</taxon>
        <taxon>Flavobacteriales</taxon>
        <taxon>Flavobacteriaceae</taxon>
        <taxon>Lacinutrix</taxon>
    </lineage>
</organism>
<dbReference type="SMART" id="SM00342">
    <property type="entry name" value="HTH_ARAC"/>
    <property type="match status" value="1"/>
</dbReference>
<dbReference type="GO" id="GO:0003700">
    <property type="term" value="F:DNA-binding transcription factor activity"/>
    <property type="evidence" value="ECO:0007669"/>
    <property type="project" value="InterPro"/>
</dbReference>
<dbReference type="InterPro" id="IPR037923">
    <property type="entry name" value="HTH-like"/>
</dbReference>
<dbReference type="Gene3D" id="1.10.10.60">
    <property type="entry name" value="Homeodomain-like"/>
    <property type="match status" value="1"/>
</dbReference>
<dbReference type="PANTHER" id="PTHR43280:SF32">
    <property type="entry name" value="TRANSCRIPTIONAL REGULATORY PROTEIN"/>
    <property type="match status" value="1"/>
</dbReference>
<dbReference type="SUPFAM" id="SSF51215">
    <property type="entry name" value="Regulatory protein AraC"/>
    <property type="match status" value="1"/>
</dbReference>
<dbReference type="InterPro" id="IPR003313">
    <property type="entry name" value="AraC-bd"/>
</dbReference>
<dbReference type="KEGG" id="lvn:BWR22_12275"/>
<evidence type="ECO:0000259" key="4">
    <source>
        <dbReference type="PROSITE" id="PS01124"/>
    </source>
</evidence>
<proteinExistence type="predicted"/>
<dbReference type="Pfam" id="PF02311">
    <property type="entry name" value="AraC_binding"/>
    <property type="match status" value="1"/>
</dbReference>
<feature type="domain" description="HTH araC/xylS-type" evidence="4">
    <location>
        <begin position="191"/>
        <end position="289"/>
    </location>
</feature>
<dbReference type="InterPro" id="IPR009057">
    <property type="entry name" value="Homeodomain-like_sf"/>
</dbReference>
<keyword evidence="2" id="KW-0238">DNA-binding</keyword>
<protein>
    <submittedName>
        <fullName evidence="5">AraC family transcriptional regulator</fullName>
    </submittedName>
</protein>
<dbReference type="SUPFAM" id="SSF46689">
    <property type="entry name" value="Homeodomain-like"/>
    <property type="match status" value="1"/>
</dbReference>
<dbReference type="Gene3D" id="2.60.120.10">
    <property type="entry name" value="Jelly Rolls"/>
    <property type="match status" value="1"/>
</dbReference>
<dbReference type="RefSeq" id="WP_076733955.1">
    <property type="nucleotide sequence ID" value="NZ_CP019352.1"/>
</dbReference>
<dbReference type="PROSITE" id="PS01124">
    <property type="entry name" value="HTH_ARAC_FAMILY_2"/>
    <property type="match status" value="1"/>
</dbReference>
<keyword evidence="6" id="KW-1185">Reference proteome</keyword>
<dbReference type="Pfam" id="PF12833">
    <property type="entry name" value="HTH_18"/>
    <property type="match status" value="1"/>
</dbReference>
<dbReference type="EMBL" id="CP019352">
    <property type="protein sequence ID" value="APY01051.1"/>
    <property type="molecule type" value="Genomic_DNA"/>
</dbReference>
<sequence length="292" mass="33900">MKNLPVLSINQFEQQESLVNFYSNDLSIHLKKNAKIVHKPHSHDFYLCVCFAAGEGTHEIDFNSYNIAKGSVFFLRPGQTHRWHFSSPAKGFIFFHTADFFHFQFTNTNLSQFPFYFSLENTPKLQLDDFQLNNVVKHFDVINKEYYGQLAFKKQKLASLINLTYIDLSRYYTANVSKKDVASSSYLSILNALEREIELHYKTEKTVKFYADALNITTKHLNRVTRATINKTTSEFILDRVILEAKRLIVHSNNSLSLTAEVLGYFDYAHFSKLFKTKVGITAIAFKKKHTY</sequence>
<dbReference type="Proteomes" id="UP000187506">
    <property type="component" value="Chromosome"/>
</dbReference>
<evidence type="ECO:0000256" key="1">
    <source>
        <dbReference type="ARBA" id="ARBA00023015"/>
    </source>
</evidence>
<name>A0AAC9LLT3_9FLAO</name>
<accession>A0AAC9LLT3</accession>
<dbReference type="GO" id="GO:0043565">
    <property type="term" value="F:sequence-specific DNA binding"/>
    <property type="evidence" value="ECO:0007669"/>
    <property type="project" value="InterPro"/>
</dbReference>
<dbReference type="AlphaFoldDB" id="A0AAC9LLT3"/>